<protein>
    <submittedName>
        <fullName evidence="2">Engulfment and cell motility protein 1-like</fullName>
    </submittedName>
</protein>
<dbReference type="OrthoDB" id="28413at2759"/>
<sequence length="106" mass="12336">MENARSRRSLFCLPELFSLSYDVGEHLNFIASTRYEFCLWTDGLNVLLGREMVSERMRSELDILLSMELKLRLLDLENIAIPDAPPDIPKPPSNLNFCYDFTHIEQ</sequence>
<evidence type="ECO:0000313" key="2">
    <source>
        <dbReference type="RefSeq" id="XP_013909881.1"/>
    </source>
</evidence>
<organism evidence="1 2">
    <name type="scientific">Thamnophis sirtalis</name>
    <dbReference type="NCBI Taxonomy" id="35019"/>
    <lineage>
        <taxon>Eukaryota</taxon>
        <taxon>Metazoa</taxon>
        <taxon>Chordata</taxon>
        <taxon>Craniata</taxon>
        <taxon>Vertebrata</taxon>
        <taxon>Euteleostomi</taxon>
        <taxon>Lepidosauria</taxon>
        <taxon>Squamata</taxon>
        <taxon>Bifurcata</taxon>
        <taxon>Unidentata</taxon>
        <taxon>Episquamata</taxon>
        <taxon>Toxicofera</taxon>
        <taxon>Serpentes</taxon>
        <taxon>Colubroidea</taxon>
        <taxon>Colubridae</taxon>
        <taxon>Natricinae</taxon>
        <taxon>Thamnophis</taxon>
    </lineage>
</organism>
<dbReference type="KEGG" id="tsr:106539596"/>
<dbReference type="Proteomes" id="UP000504617">
    <property type="component" value="Unplaced"/>
</dbReference>
<dbReference type="RefSeq" id="XP_013909881.1">
    <property type="nucleotide sequence ID" value="XM_014054406.1"/>
</dbReference>
<reference evidence="2" key="1">
    <citation type="submission" date="2025-08" db="UniProtKB">
        <authorList>
            <consortium name="RefSeq"/>
        </authorList>
    </citation>
    <scope>IDENTIFICATION</scope>
</reference>
<dbReference type="AlphaFoldDB" id="A0A6I9X6J6"/>
<proteinExistence type="predicted"/>
<accession>A0A6I9X6J6</accession>
<name>A0A6I9X6J6_9SAUR</name>
<evidence type="ECO:0000313" key="1">
    <source>
        <dbReference type="Proteomes" id="UP000504617"/>
    </source>
</evidence>
<keyword evidence="1" id="KW-1185">Reference proteome</keyword>
<dbReference type="Gene3D" id="6.10.10.90">
    <property type="match status" value="1"/>
</dbReference>
<gene>
    <name evidence="2" type="primary">LOC106539596</name>
</gene>
<dbReference type="GeneID" id="106539596"/>